<keyword evidence="6" id="KW-0732">Signal</keyword>
<protein>
    <submittedName>
        <fullName evidence="7">Glutathione metabolism protein</fullName>
    </submittedName>
</protein>
<evidence type="ECO:0000256" key="2">
    <source>
        <dbReference type="ARBA" id="ARBA00022692"/>
    </source>
</evidence>
<sequence length="135" mass="14270">MSIANTCVLVAAVMPVVTMGLAKASTVGRKRRDGGYDNNNPREWATQLQGWPARAAAAQNNGFEALPLFVFAVLAAQAAGLDQGRTDMLAMAFIGIRVVYTALYLANVAALRSLVWAAGLGVTIAMFAPTLKLPF</sequence>
<keyword evidence="8" id="KW-1185">Reference proteome</keyword>
<dbReference type="GO" id="GO:0016020">
    <property type="term" value="C:membrane"/>
    <property type="evidence" value="ECO:0007669"/>
    <property type="project" value="UniProtKB-SubCell"/>
</dbReference>
<dbReference type="Proteomes" id="UP000244892">
    <property type="component" value="Chromosome"/>
</dbReference>
<dbReference type="EMBL" id="CP029210">
    <property type="protein sequence ID" value="AWI53738.1"/>
    <property type="molecule type" value="Genomic_DNA"/>
</dbReference>
<feature type="signal peptide" evidence="6">
    <location>
        <begin position="1"/>
        <end position="24"/>
    </location>
</feature>
<dbReference type="OrthoDB" id="513661at2"/>
<proteinExistence type="predicted"/>
<dbReference type="RefSeq" id="WP_109036737.1">
    <property type="nucleotide sequence ID" value="NZ_CP029210.1"/>
</dbReference>
<keyword evidence="2 5" id="KW-0812">Transmembrane</keyword>
<feature type="transmembrane region" description="Helical" evidence="5">
    <location>
        <begin position="113"/>
        <end position="131"/>
    </location>
</feature>
<comment type="subcellular location">
    <subcellularLocation>
        <location evidence="1">Membrane</location>
    </subcellularLocation>
</comment>
<feature type="transmembrane region" description="Helical" evidence="5">
    <location>
        <begin position="88"/>
        <end position="107"/>
    </location>
</feature>
<name>A0A2U8FSF1_9BURK</name>
<dbReference type="PANTHER" id="PTHR35371">
    <property type="entry name" value="INNER MEMBRANE PROTEIN"/>
    <property type="match status" value="1"/>
</dbReference>
<evidence type="ECO:0000256" key="1">
    <source>
        <dbReference type="ARBA" id="ARBA00004370"/>
    </source>
</evidence>
<organism evidence="7 8">
    <name type="scientific">Aquabacterium olei</name>
    <dbReference type="NCBI Taxonomy" id="1296669"/>
    <lineage>
        <taxon>Bacteria</taxon>
        <taxon>Pseudomonadati</taxon>
        <taxon>Pseudomonadota</taxon>
        <taxon>Betaproteobacteria</taxon>
        <taxon>Burkholderiales</taxon>
        <taxon>Aquabacterium</taxon>
    </lineage>
</organism>
<evidence type="ECO:0000256" key="4">
    <source>
        <dbReference type="ARBA" id="ARBA00023136"/>
    </source>
</evidence>
<dbReference type="SUPFAM" id="SSF161084">
    <property type="entry name" value="MAPEG domain-like"/>
    <property type="match status" value="1"/>
</dbReference>
<dbReference type="KEGG" id="aon:DEH84_10040"/>
<accession>A0A2U8FSF1</accession>
<dbReference type="InterPro" id="IPR023352">
    <property type="entry name" value="MAPEG-like_dom_sf"/>
</dbReference>
<evidence type="ECO:0000256" key="3">
    <source>
        <dbReference type="ARBA" id="ARBA00022989"/>
    </source>
</evidence>
<feature type="chain" id="PRO_5015967557" evidence="6">
    <location>
        <begin position="25"/>
        <end position="135"/>
    </location>
</feature>
<dbReference type="PANTHER" id="PTHR35371:SF1">
    <property type="entry name" value="BLR7753 PROTEIN"/>
    <property type="match status" value="1"/>
</dbReference>
<dbReference type="InterPro" id="IPR001129">
    <property type="entry name" value="Membr-assoc_MAPEG"/>
</dbReference>
<gene>
    <name evidence="7" type="ORF">DEH84_10040</name>
</gene>
<evidence type="ECO:0000313" key="7">
    <source>
        <dbReference type="EMBL" id="AWI53738.1"/>
    </source>
</evidence>
<reference evidence="7 8" key="1">
    <citation type="submission" date="2018-05" db="EMBL/GenBank/DDBJ databases">
        <title>complete genome sequence of Aquabacterium olei NBRC 110486.</title>
        <authorList>
            <person name="Tang B."/>
            <person name="Chang J."/>
            <person name="Zhang L."/>
            <person name="Yang H."/>
        </authorList>
    </citation>
    <scope>NUCLEOTIDE SEQUENCE [LARGE SCALE GENOMIC DNA]</scope>
    <source>
        <strain evidence="7 8">NBRC 110486</strain>
    </source>
</reference>
<dbReference type="Gene3D" id="1.20.120.550">
    <property type="entry name" value="Membrane associated eicosanoid/glutathione metabolism-like domain"/>
    <property type="match status" value="1"/>
</dbReference>
<keyword evidence="3 5" id="KW-1133">Transmembrane helix</keyword>
<dbReference type="Pfam" id="PF01124">
    <property type="entry name" value="MAPEG"/>
    <property type="match status" value="1"/>
</dbReference>
<keyword evidence="4 5" id="KW-0472">Membrane</keyword>
<dbReference type="AlphaFoldDB" id="A0A2U8FSF1"/>
<evidence type="ECO:0000256" key="6">
    <source>
        <dbReference type="SAM" id="SignalP"/>
    </source>
</evidence>
<evidence type="ECO:0000313" key="8">
    <source>
        <dbReference type="Proteomes" id="UP000244892"/>
    </source>
</evidence>
<evidence type="ECO:0000256" key="5">
    <source>
        <dbReference type="SAM" id="Phobius"/>
    </source>
</evidence>